<dbReference type="EC" id="1.14.11.4" evidence="3"/>
<keyword evidence="10" id="KW-0408">Iron</keyword>
<dbReference type="InterPro" id="IPR006620">
    <property type="entry name" value="Pro_4_hyd_alph"/>
</dbReference>
<name>A0A2A2LA80_9BILA</name>
<dbReference type="OrthoDB" id="69177at2759"/>
<dbReference type="SUPFAM" id="SSF53448">
    <property type="entry name" value="Nucleotide-diphospho-sugar transferases"/>
    <property type="match status" value="1"/>
</dbReference>
<keyword evidence="11" id="KW-0325">Glycoprotein</keyword>
<dbReference type="Gene3D" id="2.60.120.620">
    <property type="entry name" value="q2cbj1_9rhob like domain"/>
    <property type="match status" value="1"/>
</dbReference>
<proteinExistence type="predicted"/>
<comment type="catalytic activity">
    <reaction evidence="12">
        <text>L-lysyl-[collagen] + 2-oxoglutarate + O2 = (5R)-5-hydroxy-L-lysyl-[collagen] + succinate + CO2</text>
        <dbReference type="Rhea" id="RHEA:16569"/>
        <dbReference type="Rhea" id="RHEA-COMP:12751"/>
        <dbReference type="Rhea" id="RHEA-COMP:12752"/>
        <dbReference type="ChEBI" id="CHEBI:15379"/>
        <dbReference type="ChEBI" id="CHEBI:16526"/>
        <dbReference type="ChEBI" id="CHEBI:16810"/>
        <dbReference type="ChEBI" id="CHEBI:29969"/>
        <dbReference type="ChEBI" id="CHEBI:30031"/>
        <dbReference type="ChEBI" id="CHEBI:133442"/>
        <dbReference type="EC" id="1.14.11.4"/>
    </reaction>
</comment>
<reference evidence="15 16" key="1">
    <citation type="journal article" date="2017" name="Curr. Biol.">
        <title>Genome architecture and evolution of a unichromosomal asexual nematode.</title>
        <authorList>
            <person name="Fradin H."/>
            <person name="Zegar C."/>
            <person name="Gutwein M."/>
            <person name="Lucas J."/>
            <person name="Kovtun M."/>
            <person name="Corcoran D."/>
            <person name="Baugh L.R."/>
            <person name="Kiontke K."/>
            <person name="Gunsalus K."/>
            <person name="Fitch D.H."/>
            <person name="Piano F."/>
        </authorList>
    </citation>
    <scope>NUCLEOTIDE SEQUENCE [LARGE SCALE GENOMIC DNA]</scope>
    <source>
        <strain evidence="15">PF1309</strain>
    </source>
</reference>
<dbReference type="EMBL" id="LIAE01007010">
    <property type="protein sequence ID" value="PAV82965.1"/>
    <property type="molecule type" value="Genomic_DNA"/>
</dbReference>
<evidence type="ECO:0000256" key="10">
    <source>
        <dbReference type="ARBA" id="ARBA00023004"/>
    </source>
</evidence>
<organism evidence="15 16">
    <name type="scientific">Diploscapter pachys</name>
    <dbReference type="NCBI Taxonomy" id="2018661"/>
    <lineage>
        <taxon>Eukaryota</taxon>
        <taxon>Metazoa</taxon>
        <taxon>Ecdysozoa</taxon>
        <taxon>Nematoda</taxon>
        <taxon>Chromadorea</taxon>
        <taxon>Rhabditida</taxon>
        <taxon>Rhabditina</taxon>
        <taxon>Rhabditomorpha</taxon>
        <taxon>Rhabditoidea</taxon>
        <taxon>Rhabditidae</taxon>
        <taxon>Diploscapter</taxon>
    </lineage>
</organism>
<evidence type="ECO:0000313" key="15">
    <source>
        <dbReference type="EMBL" id="PAV82965.1"/>
    </source>
</evidence>
<gene>
    <name evidence="15" type="ORF">WR25_08188</name>
</gene>
<sequence>MQRMQCCRPLFLLSISILLLYFGRITAASEKNENTVKTPKVRVVTIATEETDGLKRLLKSAERFDIRVEVFGLGQEWKGGDTRTEQGGGQKIRILREALKTYKDEENTIIMFVDAYDVVFNEKIDVILQRFSEHFPDTRVLFGAEPFCWPDENLAPDYPLIEFGKRYLNSGMFMGYAPEIYKILTVNEIGDKDDDQLYYTMIYLDQKLRKDLKMSLDSMSRIFQNLNGVAEDIELQFDDDGTATVFNAAYNTHPVVIHGNGASKILLNYLGNYVAHQWSATTGCFDCGDKSHLDFKDLKEDDYPMVSVGIFIAKPIPFIEEFLNGFENLDYPKKKMALYIYNSQPHSIKIVSEFIKTHSTDYYTKKVINFVAEMGERQGREEFINFAIKQNSKYAFLLDGEALLHNKNTLKDLIEKSVNYDIGIIAPLLRQKGKLFTNFWGALSKNGYYERSEDYMAVIDEKRIGHWNAPFITAAILIRDDKLGQFKKPFSYNMDIDPDMSFCQWAREFGHFLYVTNEEKYGQLIVSDEFPDTVQNDVLHPEMWEIFDNRDLWEARYVHPEYYKNLEPEFDVEQACPDVYDFPLMSERYCKEMIGEMEHFGRWSDGTNKDNRLAGGYENVPTRDIHMNQIGYERQWLYFMDEFVRPMQEKVFTGYYKKPVESYMMFVVRYRPDEQPFLRPHQDASTFSIDIALNKKGVDYEGGGVRYTRYNCTVPADQVGYSMMFPGRLTHTHEGLPTTSGTRYILVSFINP</sequence>
<dbReference type="SMART" id="SM00702">
    <property type="entry name" value="P4Hc"/>
    <property type="match status" value="1"/>
</dbReference>
<dbReference type="PANTHER" id="PTHR10730">
    <property type="entry name" value="PROCOLLAGEN-LYSINE,2-OXOGLUTARATE 5-DIOXYGENASE/GLYCOSYLTRANSFERASE 25 FAMILY MEMBER"/>
    <property type="match status" value="1"/>
</dbReference>
<keyword evidence="7" id="KW-0847">Vitamin C</keyword>
<feature type="signal peptide" evidence="13">
    <location>
        <begin position="1"/>
        <end position="27"/>
    </location>
</feature>
<protein>
    <recommendedName>
        <fullName evidence="3">procollagen-lysine 5-dioxygenase</fullName>
        <ecNumber evidence="3">1.14.11.4</ecNumber>
    </recommendedName>
</protein>
<evidence type="ECO:0000256" key="5">
    <source>
        <dbReference type="ARBA" id="ARBA00022729"/>
    </source>
</evidence>
<dbReference type="GO" id="GO:0031418">
    <property type="term" value="F:L-ascorbic acid binding"/>
    <property type="evidence" value="ECO:0007669"/>
    <property type="project" value="UniProtKB-KW"/>
</dbReference>
<feature type="chain" id="PRO_5012313494" description="procollagen-lysine 5-dioxygenase" evidence="13">
    <location>
        <begin position="28"/>
        <end position="752"/>
    </location>
</feature>
<accession>A0A2A2LA80</accession>
<dbReference type="STRING" id="2018661.A0A2A2LA80"/>
<evidence type="ECO:0000256" key="4">
    <source>
        <dbReference type="ARBA" id="ARBA00022723"/>
    </source>
</evidence>
<dbReference type="InterPro" id="IPR005123">
    <property type="entry name" value="Oxoglu/Fe-dep_dioxygenase_dom"/>
</dbReference>
<evidence type="ECO:0000256" key="1">
    <source>
        <dbReference type="ARBA" id="ARBA00001961"/>
    </source>
</evidence>
<feature type="domain" description="Fe2OG dioxygenase" evidence="14">
    <location>
        <begin position="661"/>
        <end position="752"/>
    </location>
</feature>
<evidence type="ECO:0000256" key="12">
    <source>
        <dbReference type="ARBA" id="ARBA00047930"/>
    </source>
</evidence>
<evidence type="ECO:0000313" key="16">
    <source>
        <dbReference type="Proteomes" id="UP000218231"/>
    </source>
</evidence>
<evidence type="ECO:0000259" key="14">
    <source>
        <dbReference type="PROSITE" id="PS51471"/>
    </source>
</evidence>
<comment type="subcellular location">
    <subcellularLocation>
        <location evidence="2">Endoplasmic reticulum</location>
    </subcellularLocation>
</comment>
<dbReference type="InterPro" id="IPR044861">
    <property type="entry name" value="IPNS-like_FE2OG_OXY"/>
</dbReference>
<keyword evidence="4" id="KW-0479">Metal-binding</keyword>
<keyword evidence="16" id="KW-1185">Reference proteome</keyword>
<keyword evidence="9" id="KW-0560">Oxidoreductase</keyword>
<comment type="caution">
    <text evidence="15">The sequence shown here is derived from an EMBL/GenBank/DDBJ whole genome shotgun (WGS) entry which is preliminary data.</text>
</comment>
<dbReference type="InterPro" id="IPR057589">
    <property type="entry name" value="GT_PLOD"/>
</dbReference>
<evidence type="ECO:0000256" key="6">
    <source>
        <dbReference type="ARBA" id="ARBA00022824"/>
    </source>
</evidence>
<dbReference type="AlphaFoldDB" id="A0A2A2LA80"/>
<dbReference type="PANTHER" id="PTHR10730:SF45">
    <property type="entry name" value="PROCOLLAGEN-LYSINE,2-OXOGLUTARATE 5-DIOXYGENASE"/>
    <property type="match status" value="1"/>
</dbReference>
<dbReference type="GO" id="GO:0008475">
    <property type="term" value="F:procollagen-lysine 5-dioxygenase activity"/>
    <property type="evidence" value="ECO:0007669"/>
    <property type="project" value="UniProtKB-EC"/>
</dbReference>
<dbReference type="Proteomes" id="UP000218231">
    <property type="component" value="Unassembled WGS sequence"/>
</dbReference>
<evidence type="ECO:0000256" key="2">
    <source>
        <dbReference type="ARBA" id="ARBA00004240"/>
    </source>
</evidence>
<evidence type="ECO:0000256" key="3">
    <source>
        <dbReference type="ARBA" id="ARBA00012264"/>
    </source>
</evidence>
<keyword evidence="5 13" id="KW-0732">Signal</keyword>
<evidence type="ECO:0000256" key="11">
    <source>
        <dbReference type="ARBA" id="ARBA00023180"/>
    </source>
</evidence>
<dbReference type="GO" id="GO:0005783">
    <property type="term" value="C:endoplasmic reticulum"/>
    <property type="evidence" value="ECO:0007669"/>
    <property type="project" value="UniProtKB-SubCell"/>
</dbReference>
<dbReference type="PROSITE" id="PS51471">
    <property type="entry name" value="FE2OG_OXY"/>
    <property type="match status" value="1"/>
</dbReference>
<dbReference type="Pfam" id="PF25342">
    <property type="entry name" value="GT_PLOD"/>
    <property type="match status" value="1"/>
</dbReference>
<evidence type="ECO:0000256" key="8">
    <source>
        <dbReference type="ARBA" id="ARBA00022964"/>
    </source>
</evidence>
<dbReference type="InterPro" id="IPR050757">
    <property type="entry name" value="Collagen_mod_GT25"/>
</dbReference>
<dbReference type="Pfam" id="PF03171">
    <property type="entry name" value="2OG-FeII_Oxy"/>
    <property type="match status" value="1"/>
</dbReference>
<evidence type="ECO:0000256" key="7">
    <source>
        <dbReference type="ARBA" id="ARBA00022896"/>
    </source>
</evidence>
<evidence type="ECO:0000256" key="9">
    <source>
        <dbReference type="ARBA" id="ARBA00023002"/>
    </source>
</evidence>
<dbReference type="InterPro" id="IPR029044">
    <property type="entry name" value="Nucleotide-diphossugar_trans"/>
</dbReference>
<dbReference type="GO" id="GO:0005506">
    <property type="term" value="F:iron ion binding"/>
    <property type="evidence" value="ECO:0007669"/>
    <property type="project" value="InterPro"/>
</dbReference>
<comment type="cofactor">
    <cofactor evidence="1">
        <name>L-ascorbate</name>
        <dbReference type="ChEBI" id="CHEBI:38290"/>
    </cofactor>
</comment>
<keyword evidence="6" id="KW-0256">Endoplasmic reticulum</keyword>
<evidence type="ECO:0000256" key="13">
    <source>
        <dbReference type="SAM" id="SignalP"/>
    </source>
</evidence>
<keyword evidence="8" id="KW-0223">Dioxygenase</keyword>